<sequence length="47" mass="4964">MVSVQLTQVSSPSDQEVAHCKLPVNCVGSSLADIQKCFPEDGIDSAE</sequence>
<reference evidence="1" key="2">
    <citation type="journal article" date="2015" name="Data Brief">
        <title>Shoot transcriptome of the giant reed, Arundo donax.</title>
        <authorList>
            <person name="Barrero R.A."/>
            <person name="Guerrero F.D."/>
            <person name="Moolhuijzen P."/>
            <person name="Goolsby J.A."/>
            <person name="Tidwell J."/>
            <person name="Bellgard S.E."/>
            <person name="Bellgard M.I."/>
        </authorList>
    </citation>
    <scope>NUCLEOTIDE SEQUENCE</scope>
    <source>
        <tissue evidence="1">Shoot tissue taken approximately 20 cm above the soil surface</tissue>
    </source>
</reference>
<dbReference type="AlphaFoldDB" id="A0A0A8ZCE2"/>
<organism evidence="1">
    <name type="scientific">Arundo donax</name>
    <name type="common">Giant reed</name>
    <name type="synonym">Donax arundinaceus</name>
    <dbReference type="NCBI Taxonomy" id="35708"/>
    <lineage>
        <taxon>Eukaryota</taxon>
        <taxon>Viridiplantae</taxon>
        <taxon>Streptophyta</taxon>
        <taxon>Embryophyta</taxon>
        <taxon>Tracheophyta</taxon>
        <taxon>Spermatophyta</taxon>
        <taxon>Magnoliopsida</taxon>
        <taxon>Liliopsida</taxon>
        <taxon>Poales</taxon>
        <taxon>Poaceae</taxon>
        <taxon>PACMAD clade</taxon>
        <taxon>Arundinoideae</taxon>
        <taxon>Arundineae</taxon>
        <taxon>Arundo</taxon>
    </lineage>
</organism>
<protein>
    <submittedName>
        <fullName evidence="1">Uncharacterized protein</fullName>
    </submittedName>
</protein>
<name>A0A0A8ZCE2_ARUDO</name>
<accession>A0A0A8ZCE2</accession>
<reference evidence="1" key="1">
    <citation type="submission" date="2014-09" db="EMBL/GenBank/DDBJ databases">
        <authorList>
            <person name="Magalhaes I.L.F."/>
            <person name="Oliveira U."/>
            <person name="Santos F.R."/>
            <person name="Vidigal T.H.D.A."/>
            <person name="Brescovit A.D."/>
            <person name="Santos A.J."/>
        </authorList>
    </citation>
    <scope>NUCLEOTIDE SEQUENCE</scope>
    <source>
        <tissue evidence="1">Shoot tissue taken approximately 20 cm above the soil surface</tissue>
    </source>
</reference>
<proteinExistence type="predicted"/>
<evidence type="ECO:0000313" key="1">
    <source>
        <dbReference type="EMBL" id="JAD35353.1"/>
    </source>
</evidence>
<dbReference type="EMBL" id="GBRH01262542">
    <property type="protein sequence ID" value="JAD35353.1"/>
    <property type="molecule type" value="Transcribed_RNA"/>
</dbReference>